<dbReference type="PROSITE" id="PS50931">
    <property type="entry name" value="HTH_LYSR"/>
    <property type="match status" value="1"/>
</dbReference>
<dbReference type="InterPro" id="IPR050389">
    <property type="entry name" value="LysR-type_TF"/>
</dbReference>
<dbReference type="InterPro" id="IPR036390">
    <property type="entry name" value="WH_DNA-bd_sf"/>
</dbReference>
<evidence type="ECO:0000256" key="4">
    <source>
        <dbReference type="ARBA" id="ARBA00023163"/>
    </source>
</evidence>
<evidence type="ECO:0000313" key="6">
    <source>
        <dbReference type="EMBL" id="MBM6703552.1"/>
    </source>
</evidence>
<dbReference type="RefSeq" id="WP_205102029.1">
    <property type="nucleotide sequence ID" value="NZ_JACJJC010000004.1"/>
</dbReference>
<protein>
    <submittedName>
        <fullName evidence="6">LysR family transcriptional regulator</fullName>
    </submittedName>
</protein>
<dbReference type="Gene3D" id="1.10.10.10">
    <property type="entry name" value="Winged helix-like DNA-binding domain superfamily/Winged helix DNA-binding domain"/>
    <property type="match status" value="1"/>
</dbReference>
<evidence type="ECO:0000256" key="3">
    <source>
        <dbReference type="ARBA" id="ARBA00023125"/>
    </source>
</evidence>
<dbReference type="Gene3D" id="3.40.190.10">
    <property type="entry name" value="Periplasmic binding protein-like II"/>
    <property type="match status" value="2"/>
</dbReference>
<comment type="similarity">
    <text evidence="1">Belongs to the LysR transcriptional regulatory family.</text>
</comment>
<dbReference type="Proteomes" id="UP000715095">
    <property type="component" value="Unassembled WGS sequence"/>
</dbReference>
<evidence type="ECO:0000259" key="5">
    <source>
        <dbReference type="PROSITE" id="PS50931"/>
    </source>
</evidence>
<dbReference type="InterPro" id="IPR036388">
    <property type="entry name" value="WH-like_DNA-bd_sf"/>
</dbReference>
<dbReference type="Pfam" id="PF00126">
    <property type="entry name" value="HTH_1"/>
    <property type="match status" value="1"/>
</dbReference>
<gene>
    <name evidence="6" type="ORF">H6A60_03490</name>
</gene>
<keyword evidence="4" id="KW-0804">Transcription</keyword>
<dbReference type="PANTHER" id="PTHR30118:SF15">
    <property type="entry name" value="TRANSCRIPTIONAL REGULATORY PROTEIN"/>
    <property type="match status" value="1"/>
</dbReference>
<sequence>MQTTSFNLNLLKTFEALFHCRSVTRAARELGISASTVSQHLASLREAYGDPLFVPVDREMVPTTAAEELFPSIADALGACARVIPTERKHARAVLIAMSDDFEFVLGRAIADAFKKKLPEATPIIRQTNALLAERSILSRETHFAVTGGGTHANTVAREAFGFHWDCCLFEAQYDDEKRKNLTLEEYVERSHIVVHYGGPYGVADGYLRRLGLERSVDAMTSHYGLIAPYLLGTERVALVPVYVAEVLMRRHPSLTCCDIPFPTSQDPVELSYRYDLIEERLMQRAAELLREILSRFDWDEKPSELRARLQKTERI</sequence>
<evidence type="ECO:0000256" key="2">
    <source>
        <dbReference type="ARBA" id="ARBA00023015"/>
    </source>
</evidence>
<dbReference type="PANTHER" id="PTHR30118">
    <property type="entry name" value="HTH-TYPE TRANSCRIPTIONAL REGULATOR LEUO-RELATED"/>
    <property type="match status" value="1"/>
</dbReference>
<dbReference type="InterPro" id="IPR011991">
    <property type="entry name" value="ArsR-like_HTH"/>
</dbReference>
<organism evidence="6 7">
    <name type="scientific">Sutterella massiliensis</name>
    <dbReference type="NCBI Taxonomy" id="1816689"/>
    <lineage>
        <taxon>Bacteria</taxon>
        <taxon>Pseudomonadati</taxon>
        <taxon>Pseudomonadota</taxon>
        <taxon>Betaproteobacteria</taxon>
        <taxon>Burkholderiales</taxon>
        <taxon>Sutterellaceae</taxon>
        <taxon>Sutterella</taxon>
    </lineage>
</organism>
<keyword evidence="2" id="KW-0805">Transcription regulation</keyword>
<dbReference type="InterPro" id="IPR000847">
    <property type="entry name" value="LysR_HTH_N"/>
</dbReference>
<dbReference type="CDD" id="cd00090">
    <property type="entry name" value="HTH_ARSR"/>
    <property type="match status" value="1"/>
</dbReference>
<feature type="domain" description="HTH lysR-type" evidence="5">
    <location>
        <begin position="6"/>
        <end position="63"/>
    </location>
</feature>
<comment type="caution">
    <text evidence="6">The sequence shown here is derived from an EMBL/GenBank/DDBJ whole genome shotgun (WGS) entry which is preliminary data.</text>
</comment>
<dbReference type="InterPro" id="IPR005119">
    <property type="entry name" value="LysR_subst-bd"/>
</dbReference>
<proteinExistence type="inferred from homology"/>
<evidence type="ECO:0000256" key="1">
    <source>
        <dbReference type="ARBA" id="ARBA00009437"/>
    </source>
</evidence>
<dbReference type="Pfam" id="PF03466">
    <property type="entry name" value="LysR_substrate"/>
    <property type="match status" value="1"/>
</dbReference>
<keyword evidence="3" id="KW-0238">DNA-binding</keyword>
<keyword evidence="7" id="KW-1185">Reference proteome</keyword>
<evidence type="ECO:0000313" key="7">
    <source>
        <dbReference type="Proteomes" id="UP000715095"/>
    </source>
</evidence>
<dbReference type="SUPFAM" id="SSF46785">
    <property type="entry name" value="Winged helix' DNA-binding domain"/>
    <property type="match status" value="1"/>
</dbReference>
<name>A0ABS2DQG8_9BURK</name>
<reference evidence="6 7" key="1">
    <citation type="journal article" date="2021" name="Sci. Rep.">
        <title>The distribution of antibiotic resistance genes in chicken gut microbiota commensals.</title>
        <authorList>
            <person name="Juricova H."/>
            <person name="Matiasovicova J."/>
            <person name="Kubasova T."/>
            <person name="Cejkova D."/>
            <person name="Rychlik I."/>
        </authorList>
    </citation>
    <scope>NUCLEOTIDE SEQUENCE [LARGE SCALE GENOMIC DNA]</scope>
    <source>
        <strain evidence="6 7">An829</strain>
    </source>
</reference>
<dbReference type="SUPFAM" id="SSF53850">
    <property type="entry name" value="Periplasmic binding protein-like II"/>
    <property type="match status" value="1"/>
</dbReference>
<accession>A0ABS2DQG8</accession>
<dbReference type="EMBL" id="JACJJC010000004">
    <property type="protein sequence ID" value="MBM6703552.1"/>
    <property type="molecule type" value="Genomic_DNA"/>
</dbReference>